<dbReference type="Pfam" id="PF06276">
    <property type="entry name" value="FhuF"/>
    <property type="match status" value="1"/>
</dbReference>
<organism evidence="3 4">
    <name type="scientific">Kluyvera intermedia</name>
    <name type="common">Enterobacter intermedius</name>
    <dbReference type="NCBI Taxonomy" id="61648"/>
    <lineage>
        <taxon>Bacteria</taxon>
        <taxon>Pseudomonadati</taxon>
        <taxon>Pseudomonadota</taxon>
        <taxon>Gammaproteobacteria</taxon>
        <taxon>Enterobacterales</taxon>
        <taxon>Enterobacteriaceae</taxon>
        <taxon>Kluyvera</taxon>
    </lineage>
</organism>
<feature type="domain" description="Aerobactin siderophore biosynthesis IucA/IucC-like C-terminal" evidence="1">
    <location>
        <begin position="94"/>
        <end position="185"/>
    </location>
</feature>
<reference evidence="3" key="2">
    <citation type="submission" date="2020-10" db="EMBL/GenBank/DDBJ databases">
        <authorList>
            <consortium name="NCBI Pathogen Detection Project"/>
        </authorList>
    </citation>
    <scope>NUCLEOTIDE SEQUENCE</scope>
    <source>
        <strain evidence="3">CAVp300</strain>
    </source>
</reference>
<dbReference type="Proteomes" id="UP000867740">
    <property type="component" value="Unassembled WGS sequence"/>
</dbReference>
<proteinExistence type="predicted"/>
<dbReference type="AlphaFoldDB" id="A0A9P3T8I0"/>
<accession>A0A9P3T8I0</accession>
<dbReference type="GO" id="GO:0003824">
    <property type="term" value="F:catalytic activity"/>
    <property type="evidence" value="ECO:0007669"/>
    <property type="project" value="UniProtKB-ARBA"/>
</dbReference>
<gene>
    <name evidence="3" type="ORF">I8531_003223</name>
</gene>
<comment type="caution">
    <text evidence="3">The sequence shown here is derived from an EMBL/GenBank/DDBJ whole genome shotgun (WGS) entry which is preliminary data.</text>
</comment>
<evidence type="ECO:0000259" key="2">
    <source>
        <dbReference type="Pfam" id="PF11575"/>
    </source>
</evidence>
<feature type="domain" description="Ferric siderophore reductase C-terminal" evidence="2">
    <location>
        <begin position="223"/>
        <end position="244"/>
    </location>
</feature>
<dbReference type="InterPro" id="IPR022770">
    <property type="entry name" value="IucA/IucC-like_C"/>
</dbReference>
<evidence type="ECO:0000313" key="3">
    <source>
        <dbReference type="EMBL" id="HAT3582898.1"/>
    </source>
</evidence>
<protein>
    <submittedName>
        <fullName evidence="3">Siderophore-iron reductase, Fe-S cluster protein</fullName>
    </submittedName>
</protein>
<dbReference type="Pfam" id="PF11575">
    <property type="entry name" value="FhuF_C"/>
    <property type="match status" value="1"/>
</dbReference>
<sequence>MLTSEEYAYLQNVFRLRTLAQADRRSVPGEAIGDVQTCRALLERVMPLIGAPDLAIAASLFAKRVAFLPSGNVLYAMSVFDKGLPLSLNTCRLEYAHDGGLWTSSLPMDVTATAYTPGAREAWREAIIGALFRTFFAPLWQSLSQVSGLSQHILWENTAVRVYSLYQGRMEGLTVEQEERQQADFAWLLEGAEPSLFGLPWNPLQRFRRPLQQSAAGTRVRFRRTCCFYYKTVQPVAYCHNCPLCKVT</sequence>
<dbReference type="RefSeq" id="WP_047370159.1">
    <property type="nucleotide sequence ID" value="NZ_CABMNU010000005.1"/>
</dbReference>
<evidence type="ECO:0000313" key="4">
    <source>
        <dbReference type="Proteomes" id="UP000867740"/>
    </source>
</evidence>
<name>A0A9P3T8I0_KLUIN</name>
<reference evidence="3" key="1">
    <citation type="journal article" date="2018" name="Genome Biol.">
        <title>SKESA: strategic k-mer extension for scrupulous assemblies.</title>
        <authorList>
            <person name="Souvorov A."/>
            <person name="Agarwala R."/>
            <person name="Lipman D.J."/>
        </authorList>
    </citation>
    <scope>NUCLEOTIDE SEQUENCE</scope>
    <source>
        <strain evidence="3">CAVp300</strain>
    </source>
</reference>
<dbReference type="GO" id="GO:0051537">
    <property type="term" value="F:2 iron, 2 sulfur cluster binding"/>
    <property type="evidence" value="ECO:0007669"/>
    <property type="project" value="InterPro"/>
</dbReference>
<dbReference type="InterPro" id="IPR024726">
    <property type="entry name" value="FhuF_C"/>
</dbReference>
<evidence type="ECO:0000259" key="1">
    <source>
        <dbReference type="Pfam" id="PF06276"/>
    </source>
</evidence>
<dbReference type="EMBL" id="DACSUM010000027">
    <property type="protein sequence ID" value="HAT3582898.1"/>
    <property type="molecule type" value="Genomic_DNA"/>
</dbReference>